<evidence type="ECO:0000313" key="2">
    <source>
        <dbReference type="EMBL" id="MBS2552880.1"/>
    </source>
</evidence>
<feature type="chain" id="PRO_5047015984" evidence="1">
    <location>
        <begin position="17"/>
        <end position="453"/>
    </location>
</feature>
<dbReference type="RefSeq" id="WP_212018892.1">
    <property type="nucleotide sequence ID" value="NZ_JAAFYZ010000216.1"/>
</dbReference>
<dbReference type="InterPro" id="IPR006059">
    <property type="entry name" value="SBP"/>
</dbReference>
<protein>
    <submittedName>
        <fullName evidence="2">Extracellular solute-binding protein</fullName>
    </submittedName>
</protein>
<dbReference type="PROSITE" id="PS51257">
    <property type="entry name" value="PROKAR_LIPOPROTEIN"/>
    <property type="match status" value="1"/>
</dbReference>
<comment type="caution">
    <text evidence="2">The sequence shown here is derived from an EMBL/GenBank/DDBJ whole genome shotgun (WGS) entry which is preliminary data.</text>
</comment>
<name>A0ABS5L3S4_9ACTN</name>
<gene>
    <name evidence="2" type="ORF">KGQ19_39110</name>
</gene>
<dbReference type="PANTHER" id="PTHR43649:SF14">
    <property type="entry name" value="BLR3389 PROTEIN"/>
    <property type="match status" value="1"/>
</dbReference>
<dbReference type="PANTHER" id="PTHR43649">
    <property type="entry name" value="ARABINOSE-BINDING PROTEIN-RELATED"/>
    <property type="match status" value="1"/>
</dbReference>
<sequence length="453" mass="47817">MLSKGLRLACAGAAVAVGLTACSSSSSSGSGGKTLKVAYQKFGNEIHVDAHMQKVKAQFEAAHPGIKIQLDPINVSENDYYTKIDLMMGSSSTAPDVVYEDTFLINSDIQAGYLTPLDSYLSTWSDWSQFPDTAKAAARGLDGKTYGVPMGTDTRALYYNKDLLTKAGIAMPWQPKSWADVLAAAKAVKANDPGVIPMNIYAGKPDGEGSTMQGFEMLLYGTQDPLYSSASKKWISPSKGFSDSLQFLKDAYSGGLTLSPQQELDPNVGNVVGGQLLPQSKLAIDLDGSWVTGTWTPTGAKPWPAWSSTLGEAAMPTQDGGGKGTMSMSGGWTLSVTAKSKNKDLAAQFIELALNKDNSASYDVADGQIAVRNDVATDPTYQNSNPTTAFFTGLVPVTNYRPAYAEYPKVSDAIQVAMEAVITGQSSPADAMKSYTESLKGIVGSSNVAAGTS</sequence>
<feature type="signal peptide" evidence="1">
    <location>
        <begin position="1"/>
        <end position="16"/>
    </location>
</feature>
<dbReference type="SUPFAM" id="SSF53850">
    <property type="entry name" value="Periplasmic binding protein-like II"/>
    <property type="match status" value="1"/>
</dbReference>
<accession>A0ABS5L3S4</accession>
<evidence type="ECO:0000313" key="3">
    <source>
        <dbReference type="Proteomes" id="UP000730482"/>
    </source>
</evidence>
<dbReference type="EMBL" id="JAAFYZ010000216">
    <property type="protein sequence ID" value="MBS2552880.1"/>
    <property type="molecule type" value="Genomic_DNA"/>
</dbReference>
<organism evidence="2 3">
    <name type="scientific">Catenulispora pinistramenti</name>
    <dbReference type="NCBI Taxonomy" id="2705254"/>
    <lineage>
        <taxon>Bacteria</taxon>
        <taxon>Bacillati</taxon>
        <taxon>Actinomycetota</taxon>
        <taxon>Actinomycetes</taxon>
        <taxon>Catenulisporales</taxon>
        <taxon>Catenulisporaceae</taxon>
        <taxon>Catenulispora</taxon>
    </lineage>
</organism>
<evidence type="ECO:0000256" key="1">
    <source>
        <dbReference type="SAM" id="SignalP"/>
    </source>
</evidence>
<dbReference type="Gene3D" id="3.40.190.10">
    <property type="entry name" value="Periplasmic binding protein-like II"/>
    <property type="match status" value="2"/>
</dbReference>
<dbReference type="InterPro" id="IPR050490">
    <property type="entry name" value="Bact_solute-bd_prot1"/>
</dbReference>
<dbReference type="Pfam" id="PF01547">
    <property type="entry name" value="SBP_bac_1"/>
    <property type="match status" value="1"/>
</dbReference>
<proteinExistence type="predicted"/>
<dbReference type="Proteomes" id="UP000730482">
    <property type="component" value="Unassembled WGS sequence"/>
</dbReference>
<reference evidence="2 3" key="1">
    <citation type="submission" date="2020-02" db="EMBL/GenBank/DDBJ databases">
        <title>Acidophilic actinobacteria isolated from forest soil.</title>
        <authorList>
            <person name="Golinska P."/>
        </authorList>
    </citation>
    <scope>NUCLEOTIDE SEQUENCE [LARGE SCALE GENOMIC DNA]</scope>
    <source>
        <strain evidence="2 3">NL8</strain>
    </source>
</reference>
<keyword evidence="1" id="KW-0732">Signal</keyword>
<keyword evidence="3" id="KW-1185">Reference proteome</keyword>